<accession>A0A8X6SU10</accession>
<proteinExistence type="predicted"/>
<comment type="caution">
    <text evidence="1">The sequence shown here is derived from an EMBL/GenBank/DDBJ whole genome shotgun (WGS) entry which is preliminary data.</text>
</comment>
<dbReference type="AlphaFoldDB" id="A0A8X6SU10"/>
<reference evidence="1" key="1">
    <citation type="submission" date="2020-08" db="EMBL/GenBank/DDBJ databases">
        <title>Multicomponent nature underlies the extraordinary mechanical properties of spider dragline silk.</title>
        <authorList>
            <person name="Kono N."/>
            <person name="Nakamura H."/>
            <person name="Mori M."/>
            <person name="Yoshida Y."/>
            <person name="Ohtoshi R."/>
            <person name="Malay A.D."/>
            <person name="Moran D.A.P."/>
            <person name="Tomita M."/>
            <person name="Numata K."/>
            <person name="Arakawa K."/>
        </authorList>
    </citation>
    <scope>NUCLEOTIDE SEQUENCE</scope>
</reference>
<protein>
    <submittedName>
        <fullName evidence="1">Uncharacterized protein</fullName>
    </submittedName>
</protein>
<gene>
    <name evidence="1" type="ORF">TNCV_1021711</name>
</gene>
<keyword evidence="2" id="KW-1185">Reference proteome</keyword>
<evidence type="ECO:0000313" key="1">
    <source>
        <dbReference type="EMBL" id="GFY14406.1"/>
    </source>
</evidence>
<dbReference type="EMBL" id="BMAU01021328">
    <property type="protein sequence ID" value="GFY14406.1"/>
    <property type="molecule type" value="Genomic_DNA"/>
</dbReference>
<name>A0A8X6SU10_TRICX</name>
<sequence>MICSWLGHDEEKRERCRIALGTYTKRQQRMSWNPHDFYERRLGLGDRYPSIDSDKKDYTATSLRSSISKLQDWWAARDLPLLVFMKSW</sequence>
<organism evidence="1 2">
    <name type="scientific">Trichonephila clavipes</name>
    <name type="common">Golden silk orbweaver</name>
    <name type="synonym">Nephila clavipes</name>
    <dbReference type="NCBI Taxonomy" id="2585209"/>
    <lineage>
        <taxon>Eukaryota</taxon>
        <taxon>Metazoa</taxon>
        <taxon>Ecdysozoa</taxon>
        <taxon>Arthropoda</taxon>
        <taxon>Chelicerata</taxon>
        <taxon>Arachnida</taxon>
        <taxon>Araneae</taxon>
        <taxon>Araneomorphae</taxon>
        <taxon>Entelegynae</taxon>
        <taxon>Araneoidea</taxon>
        <taxon>Nephilidae</taxon>
        <taxon>Trichonephila</taxon>
    </lineage>
</organism>
<evidence type="ECO:0000313" key="2">
    <source>
        <dbReference type="Proteomes" id="UP000887159"/>
    </source>
</evidence>
<dbReference type="Proteomes" id="UP000887159">
    <property type="component" value="Unassembled WGS sequence"/>
</dbReference>